<reference evidence="12 13" key="1">
    <citation type="submission" date="2011-08" db="EMBL/GenBank/DDBJ databases">
        <authorList>
            <person name="Weinstock G."/>
            <person name="Sodergren E."/>
            <person name="Clifton S."/>
            <person name="Fulton L."/>
            <person name="Fulton B."/>
            <person name="Courtney L."/>
            <person name="Fronick C."/>
            <person name="Harrison M."/>
            <person name="Strong C."/>
            <person name="Farmer C."/>
            <person name="Delahaunty K."/>
            <person name="Markovic C."/>
            <person name="Hall O."/>
            <person name="Minx P."/>
            <person name="Tomlinson C."/>
            <person name="Mitreva M."/>
            <person name="Hou S."/>
            <person name="Chen J."/>
            <person name="Wollam A."/>
            <person name="Pepin K.H."/>
            <person name="Johnson M."/>
            <person name="Bhonagiri V."/>
            <person name="Zhang X."/>
            <person name="Suruliraj S."/>
            <person name="Warren W."/>
            <person name="Chinwalla A."/>
            <person name="Mardis E.R."/>
            <person name="Wilson R.K."/>
        </authorList>
    </citation>
    <scope>NUCLEOTIDE SEQUENCE [LARGE SCALE GENOMIC DNA]</scope>
    <source>
        <strain evidence="12 13">F0357</strain>
    </source>
</reference>
<comment type="similarity">
    <text evidence="3 9">Belongs to the class-II aminoacyl-tRNA synthetase family. HisZ subfamily.</text>
</comment>
<evidence type="ECO:0000256" key="6">
    <source>
        <dbReference type="ARBA" id="ARBA00022605"/>
    </source>
</evidence>
<comment type="miscellaneous">
    <text evidence="9">This function is generally fulfilled by the C-terminal part of HisG, which is missing in some bacteria such as this one.</text>
</comment>
<dbReference type="GO" id="GO:0000105">
    <property type="term" value="P:L-histidine biosynthetic process"/>
    <property type="evidence" value="ECO:0007669"/>
    <property type="project" value="UniProtKB-UniRule"/>
</dbReference>
<keyword evidence="5 9" id="KW-0963">Cytoplasm</keyword>
<keyword evidence="6 9" id="KW-0028">Amino-acid biosynthesis</keyword>
<evidence type="ECO:0000256" key="8">
    <source>
        <dbReference type="ARBA" id="ARBA00025246"/>
    </source>
</evidence>
<feature type="domain" description="Class II Histidinyl-tRNA synthetase (HisRS)-like catalytic core" evidence="11">
    <location>
        <begin position="11"/>
        <end position="315"/>
    </location>
</feature>
<comment type="function">
    <text evidence="8 9">Required for the first step of histidine biosynthesis. May allow the feedback regulation of ATP phosphoribosyltransferase activity by histidine.</text>
</comment>
<feature type="binding site" evidence="10">
    <location>
        <begin position="77"/>
        <end position="79"/>
    </location>
    <ligand>
        <name>L-histidine</name>
        <dbReference type="ChEBI" id="CHEBI:57595"/>
    </ligand>
</feature>
<dbReference type="GO" id="GO:0004821">
    <property type="term" value="F:histidine-tRNA ligase activity"/>
    <property type="evidence" value="ECO:0007669"/>
    <property type="project" value="TreeGrafter"/>
</dbReference>
<comment type="subunit">
    <text evidence="9">Heteromultimer composed of HisG and HisZ subunits.</text>
</comment>
<comment type="subcellular location">
    <subcellularLocation>
        <location evidence="1 9">Cytoplasm</location>
    </subcellularLocation>
</comment>
<dbReference type="EMBL" id="AGCJ01000075">
    <property type="protein sequence ID" value="EHM38764.1"/>
    <property type="molecule type" value="Genomic_DNA"/>
</dbReference>
<dbReference type="HAMAP" id="MF_00125">
    <property type="entry name" value="HisZ"/>
    <property type="match status" value="1"/>
</dbReference>
<feature type="binding site" evidence="10">
    <location>
        <position position="107"/>
    </location>
    <ligand>
        <name>L-histidine</name>
        <dbReference type="ChEBI" id="CHEBI:57595"/>
    </ligand>
</feature>
<dbReference type="GO" id="GO:0005737">
    <property type="term" value="C:cytoplasm"/>
    <property type="evidence" value="ECO:0007669"/>
    <property type="project" value="UniProtKB-SubCell"/>
</dbReference>
<evidence type="ECO:0000313" key="12">
    <source>
        <dbReference type="EMBL" id="EHM38764.1"/>
    </source>
</evidence>
<name>G9YJ56_9FIRM</name>
<comment type="caution">
    <text evidence="12">The sequence shown here is derived from an EMBL/GenBank/DDBJ whole genome shotgun (WGS) entry which is preliminary data.</text>
</comment>
<dbReference type="UniPathway" id="UPA00031">
    <property type="reaction ID" value="UER00006"/>
</dbReference>
<feature type="binding site" evidence="10">
    <location>
        <position position="125"/>
    </location>
    <ligand>
        <name>L-histidine</name>
        <dbReference type="ChEBI" id="CHEBI:57595"/>
    </ligand>
</feature>
<evidence type="ECO:0000256" key="2">
    <source>
        <dbReference type="ARBA" id="ARBA00004667"/>
    </source>
</evidence>
<evidence type="ECO:0000256" key="9">
    <source>
        <dbReference type="HAMAP-Rule" id="MF_00125"/>
    </source>
</evidence>
<keyword evidence="12" id="KW-0436">Ligase</keyword>
<dbReference type="PIRSF" id="PIRSF001549">
    <property type="entry name" value="His-tRNA_synth"/>
    <property type="match status" value="1"/>
</dbReference>
<dbReference type="Gene3D" id="3.30.930.10">
    <property type="entry name" value="Bira Bifunctional Protein, Domain 2"/>
    <property type="match status" value="1"/>
</dbReference>
<feature type="binding site" evidence="10">
    <location>
        <position position="121"/>
    </location>
    <ligand>
        <name>L-histidine</name>
        <dbReference type="ChEBI" id="CHEBI:57595"/>
    </ligand>
</feature>
<dbReference type="RefSeq" id="WP_006790667.1">
    <property type="nucleotide sequence ID" value="NZ_JH417605.1"/>
</dbReference>
<dbReference type="InterPro" id="IPR041715">
    <property type="entry name" value="HisRS-like_core"/>
</dbReference>
<evidence type="ECO:0000256" key="1">
    <source>
        <dbReference type="ARBA" id="ARBA00004496"/>
    </source>
</evidence>
<evidence type="ECO:0000256" key="10">
    <source>
        <dbReference type="PIRSR" id="PIRSR001549-1"/>
    </source>
</evidence>
<comment type="pathway">
    <text evidence="2 9">Amino-acid biosynthesis; L-histidine biosynthesis; L-histidine from 5-phospho-alpha-D-ribose 1-diphosphate: step 1/9.</text>
</comment>
<dbReference type="OrthoDB" id="9800814at2"/>
<dbReference type="eggNOG" id="COG3705">
    <property type="taxonomic scope" value="Bacteria"/>
</dbReference>
<evidence type="ECO:0000256" key="7">
    <source>
        <dbReference type="ARBA" id="ARBA00023102"/>
    </source>
</evidence>
<dbReference type="GO" id="GO:0140096">
    <property type="term" value="F:catalytic activity, acting on a protein"/>
    <property type="evidence" value="ECO:0007669"/>
    <property type="project" value="UniProtKB-ARBA"/>
</dbReference>
<evidence type="ECO:0000256" key="5">
    <source>
        <dbReference type="ARBA" id="ARBA00022490"/>
    </source>
</evidence>
<dbReference type="PANTHER" id="PTHR43707:SF6">
    <property type="entry name" value="ATP PHOSPHORIBOSYLTRANSFERASE REGULATORY SUBUNIT"/>
    <property type="match status" value="1"/>
</dbReference>
<dbReference type="Pfam" id="PF13393">
    <property type="entry name" value="tRNA-synt_His"/>
    <property type="match status" value="1"/>
</dbReference>
<accession>G9YJ56</accession>
<dbReference type="PATRIC" id="fig|861450.3.peg.1570"/>
<dbReference type="GO" id="GO:0006427">
    <property type="term" value="P:histidyl-tRNA aminoacylation"/>
    <property type="evidence" value="ECO:0007669"/>
    <property type="project" value="TreeGrafter"/>
</dbReference>
<gene>
    <name evidence="9" type="primary">hisZ</name>
    <name evidence="12" type="ORF">HMPREF0080_01700</name>
</gene>
<dbReference type="PANTHER" id="PTHR43707">
    <property type="entry name" value="HISTIDYL-TRNA SYNTHETASE"/>
    <property type="match status" value="1"/>
</dbReference>
<dbReference type="STRING" id="861450.HMPREF0080_01700"/>
<dbReference type="InterPro" id="IPR045864">
    <property type="entry name" value="aa-tRNA-synth_II/BPL/LPL"/>
</dbReference>
<dbReference type="GO" id="GO:0016740">
    <property type="term" value="F:transferase activity"/>
    <property type="evidence" value="ECO:0007669"/>
    <property type="project" value="UniProtKB-ARBA"/>
</dbReference>
<proteinExistence type="inferred from homology"/>
<dbReference type="AlphaFoldDB" id="G9YJ56"/>
<keyword evidence="7 9" id="KW-0368">Histidine biosynthesis</keyword>
<dbReference type="HOGENOM" id="CLU_025113_0_0_9"/>
<keyword evidence="13" id="KW-1185">Reference proteome</keyword>
<feature type="binding site" evidence="10">
    <location>
        <begin position="271"/>
        <end position="272"/>
    </location>
    <ligand>
        <name>L-histidine</name>
        <dbReference type="ChEBI" id="CHEBI:57595"/>
    </ligand>
</feature>
<evidence type="ECO:0000259" key="11">
    <source>
        <dbReference type="Pfam" id="PF13393"/>
    </source>
</evidence>
<evidence type="ECO:0000313" key="13">
    <source>
        <dbReference type="Proteomes" id="UP000005481"/>
    </source>
</evidence>
<evidence type="ECO:0000256" key="3">
    <source>
        <dbReference type="ARBA" id="ARBA00005539"/>
    </source>
</evidence>
<dbReference type="InterPro" id="IPR004516">
    <property type="entry name" value="HisRS/HisZ"/>
</dbReference>
<sequence length="406" mass="45835">MDGNSLDGVKMLHHDEIRNYARIQRRLLDVFSRYGCKLVETPNFADYDMCSTVFPDLRKEMVKTVDADGTVPVLRPDVTLPIVETAAREYPQARKLLKFAYVSTVFRNYSGRSTYGRDFLQGGAEILGIDSAECDGEVISMAADLLTSVGVEDMHIDLGNAAYGNALFDGSGLKEEEKRVLRRLLSERDIVAYHVFTDSLALEQSYRDVLDALPMLFGPYSEISAKARAYCLNGAMHNALTRLEEINRFLTFSGYRDTLQLDLGFTGPLGYYTDMIFKIYANGAFCELISGGRYNTLSRLFGVDRPACGFGMNINILYEFMKDGGLLKDNEPASELAVIYDRCDERLVADVFRWRRLGCRIGIYNREVFIDTRDYKSICQYSDGVYSKDGKELSAADMEVLVQEVR</sequence>
<dbReference type="InterPro" id="IPR004517">
    <property type="entry name" value="HisZ"/>
</dbReference>
<evidence type="ECO:0000256" key="4">
    <source>
        <dbReference type="ARBA" id="ARBA00020397"/>
    </source>
</evidence>
<dbReference type="SUPFAM" id="SSF55681">
    <property type="entry name" value="Class II aaRS and biotin synthetases"/>
    <property type="match status" value="1"/>
</dbReference>
<organism evidence="12 13">
    <name type="scientific">Anaeroglobus geminatus F0357</name>
    <dbReference type="NCBI Taxonomy" id="861450"/>
    <lineage>
        <taxon>Bacteria</taxon>
        <taxon>Bacillati</taxon>
        <taxon>Bacillota</taxon>
        <taxon>Negativicutes</taxon>
        <taxon>Veillonellales</taxon>
        <taxon>Veillonellaceae</taxon>
        <taxon>Anaeroglobus</taxon>
    </lineage>
</organism>
<protein>
    <recommendedName>
        <fullName evidence="4 9">ATP phosphoribosyltransferase regulatory subunit</fullName>
    </recommendedName>
</protein>
<dbReference type="Proteomes" id="UP000005481">
    <property type="component" value="Unassembled WGS sequence"/>
</dbReference>